<feature type="domain" description="Oxidoreductase FAD/NAD(P)-binding" evidence="5">
    <location>
        <begin position="29"/>
        <end position="104"/>
    </location>
</feature>
<reference evidence="7" key="1">
    <citation type="journal article" date="2019" name="Int. J. Syst. Evol. Microbiol.">
        <title>The Global Catalogue of Microorganisms (GCM) 10K type strain sequencing project: providing services to taxonomists for standard genome sequencing and annotation.</title>
        <authorList>
            <consortium name="The Broad Institute Genomics Platform"/>
            <consortium name="The Broad Institute Genome Sequencing Center for Infectious Disease"/>
            <person name="Wu L."/>
            <person name="Ma J."/>
        </authorList>
    </citation>
    <scope>NUCLEOTIDE SEQUENCE [LARGE SCALE GENOMIC DNA]</scope>
    <source>
        <strain evidence="7">CGMCC 4.7426</strain>
    </source>
</reference>
<dbReference type="RefSeq" id="WP_390295321.1">
    <property type="nucleotide sequence ID" value="NZ_JBHSFU010000004.1"/>
</dbReference>
<dbReference type="Proteomes" id="UP001595989">
    <property type="component" value="Unassembled WGS sequence"/>
</dbReference>
<keyword evidence="2" id="KW-0561">Oxygen transport</keyword>
<accession>A0ABV9DJK7</accession>
<keyword evidence="1" id="KW-0349">Heme</keyword>
<dbReference type="InterPro" id="IPR039261">
    <property type="entry name" value="FNR_nucleotide-bd"/>
</dbReference>
<dbReference type="EMBL" id="JBHSFU010000004">
    <property type="protein sequence ID" value="MFC4558519.1"/>
    <property type="molecule type" value="Genomic_DNA"/>
</dbReference>
<protein>
    <recommendedName>
        <fullName evidence="5">Oxidoreductase FAD/NAD(P)-binding domain-containing protein</fullName>
    </recommendedName>
</protein>
<organism evidence="6 7">
    <name type="scientific">Virgibacillus kekensis</name>
    <dbReference type="NCBI Taxonomy" id="202261"/>
    <lineage>
        <taxon>Bacteria</taxon>
        <taxon>Bacillati</taxon>
        <taxon>Bacillota</taxon>
        <taxon>Bacilli</taxon>
        <taxon>Bacillales</taxon>
        <taxon>Bacillaceae</taxon>
        <taxon>Virgibacillus</taxon>
    </lineage>
</organism>
<dbReference type="PANTHER" id="PTHR43396">
    <property type="entry name" value="FLAVOHEMOPROTEIN"/>
    <property type="match status" value="1"/>
</dbReference>
<dbReference type="PANTHER" id="PTHR43396:SF3">
    <property type="entry name" value="FLAVOHEMOPROTEIN"/>
    <property type="match status" value="1"/>
</dbReference>
<keyword evidence="3" id="KW-0479">Metal-binding</keyword>
<gene>
    <name evidence="6" type="ORF">ACFO3D_09890</name>
</gene>
<keyword evidence="7" id="KW-1185">Reference proteome</keyword>
<dbReference type="Pfam" id="PF00175">
    <property type="entry name" value="NAD_binding_1"/>
    <property type="match status" value="1"/>
</dbReference>
<proteinExistence type="predicted"/>
<evidence type="ECO:0000256" key="1">
    <source>
        <dbReference type="ARBA" id="ARBA00022617"/>
    </source>
</evidence>
<sequence>MLHEKHVSSYTQARLHSVRHPDDTRPLVLISGGVGLTPMASMLESTVKNQPEREVYYIHAAQNGNVHAMRTTVQDIADRFSNVYTYTVYDNPTIQDQGAYDKKGTLITSGYLNFFQRPMLPFTFANQKVSCVLFIKA</sequence>
<keyword evidence="4" id="KW-0408">Iron</keyword>
<name>A0ABV9DJK7_9BACI</name>
<evidence type="ECO:0000313" key="7">
    <source>
        <dbReference type="Proteomes" id="UP001595989"/>
    </source>
</evidence>
<dbReference type="SUPFAM" id="SSF52343">
    <property type="entry name" value="Ferredoxin reductase-like, C-terminal NADP-linked domain"/>
    <property type="match status" value="1"/>
</dbReference>
<evidence type="ECO:0000256" key="3">
    <source>
        <dbReference type="ARBA" id="ARBA00022723"/>
    </source>
</evidence>
<evidence type="ECO:0000313" key="6">
    <source>
        <dbReference type="EMBL" id="MFC4558519.1"/>
    </source>
</evidence>
<dbReference type="InterPro" id="IPR001433">
    <property type="entry name" value="OxRdtase_FAD/NAD-bd"/>
</dbReference>
<comment type="caution">
    <text evidence="6">The sequence shown here is derived from an EMBL/GenBank/DDBJ whole genome shotgun (WGS) entry which is preliminary data.</text>
</comment>
<keyword evidence="2" id="KW-0813">Transport</keyword>
<dbReference type="Gene3D" id="3.40.50.80">
    <property type="entry name" value="Nucleotide-binding domain of ferredoxin-NADP reductase (FNR) module"/>
    <property type="match status" value="1"/>
</dbReference>
<evidence type="ECO:0000256" key="4">
    <source>
        <dbReference type="ARBA" id="ARBA00023004"/>
    </source>
</evidence>
<evidence type="ECO:0000256" key="2">
    <source>
        <dbReference type="ARBA" id="ARBA00022621"/>
    </source>
</evidence>
<evidence type="ECO:0000259" key="5">
    <source>
        <dbReference type="Pfam" id="PF00175"/>
    </source>
</evidence>